<evidence type="ECO:0000256" key="5">
    <source>
        <dbReference type="ARBA" id="ARBA00023242"/>
    </source>
</evidence>
<protein>
    <submittedName>
        <fullName evidence="7">Poly [ADP-ribose] polymerase 14</fullName>
    </submittedName>
</protein>
<feature type="domain" description="Macro" evidence="6">
    <location>
        <begin position="400"/>
        <end position="586"/>
    </location>
</feature>
<feature type="domain" description="Macro" evidence="6">
    <location>
        <begin position="213"/>
        <end position="392"/>
    </location>
</feature>
<evidence type="ECO:0000313" key="7">
    <source>
        <dbReference type="EMBL" id="EKC35344.1"/>
    </source>
</evidence>
<dbReference type="PANTHER" id="PTHR14453:SF67">
    <property type="entry name" value="POLY [ADP-RIBOSE] POLYMERASE"/>
    <property type="match status" value="1"/>
</dbReference>
<dbReference type="PANTHER" id="PTHR14453">
    <property type="entry name" value="PARP/ZINC FINGER CCCH TYPE DOMAIN CONTAINING PROTEIN"/>
    <property type="match status" value="1"/>
</dbReference>
<reference evidence="7" key="1">
    <citation type="journal article" date="2012" name="Nature">
        <title>The oyster genome reveals stress adaptation and complexity of shell formation.</title>
        <authorList>
            <person name="Zhang G."/>
            <person name="Fang X."/>
            <person name="Guo X."/>
            <person name="Li L."/>
            <person name="Luo R."/>
            <person name="Xu F."/>
            <person name="Yang P."/>
            <person name="Zhang L."/>
            <person name="Wang X."/>
            <person name="Qi H."/>
            <person name="Xiong Z."/>
            <person name="Que H."/>
            <person name="Xie Y."/>
            <person name="Holland P.W."/>
            <person name="Paps J."/>
            <person name="Zhu Y."/>
            <person name="Wu F."/>
            <person name="Chen Y."/>
            <person name="Wang J."/>
            <person name="Peng C."/>
            <person name="Meng J."/>
            <person name="Yang L."/>
            <person name="Liu J."/>
            <person name="Wen B."/>
            <person name="Zhang N."/>
            <person name="Huang Z."/>
            <person name="Zhu Q."/>
            <person name="Feng Y."/>
            <person name="Mount A."/>
            <person name="Hedgecock D."/>
            <person name="Xu Z."/>
            <person name="Liu Y."/>
            <person name="Domazet-Loso T."/>
            <person name="Du Y."/>
            <person name="Sun X."/>
            <person name="Zhang S."/>
            <person name="Liu B."/>
            <person name="Cheng P."/>
            <person name="Jiang X."/>
            <person name="Li J."/>
            <person name="Fan D."/>
            <person name="Wang W."/>
            <person name="Fu W."/>
            <person name="Wang T."/>
            <person name="Wang B."/>
            <person name="Zhang J."/>
            <person name="Peng Z."/>
            <person name="Li Y."/>
            <person name="Li N."/>
            <person name="Wang J."/>
            <person name="Chen M."/>
            <person name="He Y."/>
            <person name="Tan F."/>
            <person name="Song X."/>
            <person name="Zheng Q."/>
            <person name="Huang R."/>
            <person name="Yang H."/>
            <person name="Du X."/>
            <person name="Chen L."/>
            <person name="Yang M."/>
            <person name="Gaffney P.M."/>
            <person name="Wang S."/>
            <person name="Luo L."/>
            <person name="She Z."/>
            <person name="Ming Y."/>
            <person name="Huang W."/>
            <person name="Zhang S."/>
            <person name="Huang B."/>
            <person name="Zhang Y."/>
            <person name="Qu T."/>
            <person name="Ni P."/>
            <person name="Miao G."/>
            <person name="Wang J."/>
            <person name="Wang Q."/>
            <person name="Steinberg C.E."/>
            <person name="Wang H."/>
            <person name="Li N."/>
            <person name="Qian L."/>
            <person name="Zhang G."/>
            <person name="Li Y."/>
            <person name="Yang H."/>
            <person name="Liu X."/>
            <person name="Wang J."/>
            <person name="Yin Y."/>
            <person name="Wang J."/>
        </authorList>
    </citation>
    <scope>NUCLEOTIDE SEQUENCE [LARGE SCALE GENOMIC DNA]</scope>
    <source>
        <strain evidence="7">05x7-T-G4-1.051#20</strain>
    </source>
</reference>
<dbReference type="InterPro" id="IPR043472">
    <property type="entry name" value="Macro_dom-like"/>
</dbReference>
<dbReference type="SUPFAM" id="SSF52949">
    <property type="entry name" value="Macro domain-like"/>
    <property type="match status" value="3"/>
</dbReference>
<keyword evidence="4" id="KW-0520">NAD</keyword>
<evidence type="ECO:0000256" key="1">
    <source>
        <dbReference type="ARBA" id="ARBA00004123"/>
    </source>
</evidence>
<dbReference type="HOGENOM" id="CLU_298644_0_0_1"/>
<dbReference type="GO" id="GO:0005634">
    <property type="term" value="C:nucleus"/>
    <property type="evidence" value="ECO:0007669"/>
    <property type="project" value="UniProtKB-SubCell"/>
</dbReference>
<keyword evidence="5" id="KW-0539">Nucleus</keyword>
<dbReference type="GO" id="GO:0005737">
    <property type="term" value="C:cytoplasm"/>
    <property type="evidence" value="ECO:0007669"/>
    <property type="project" value="TreeGrafter"/>
</dbReference>
<dbReference type="SMART" id="SM00506">
    <property type="entry name" value="A1pp"/>
    <property type="match status" value="3"/>
</dbReference>
<evidence type="ECO:0000259" key="6">
    <source>
        <dbReference type="PROSITE" id="PS51154"/>
    </source>
</evidence>
<organism evidence="7">
    <name type="scientific">Magallana gigas</name>
    <name type="common">Pacific oyster</name>
    <name type="synonym">Crassostrea gigas</name>
    <dbReference type="NCBI Taxonomy" id="29159"/>
    <lineage>
        <taxon>Eukaryota</taxon>
        <taxon>Metazoa</taxon>
        <taxon>Spiralia</taxon>
        <taxon>Lophotrochozoa</taxon>
        <taxon>Mollusca</taxon>
        <taxon>Bivalvia</taxon>
        <taxon>Autobranchia</taxon>
        <taxon>Pteriomorphia</taxon>
        <taxon>Ostreida</taxon>
        <taxon>Ostreoidea</taxon>
        <taxon>Ostreidae</taxon>
        <taxon>Magallana</taxon>
    </lineage>
</organism>
<dbReference type="Gene3D" id="3.90.228.10">
    <property type="match status" value="2"/>
</dbReference>
<dbReference type="GO" id="GO:0003950">
    <property type="term" value="F:NAD+ poly-ADP-ribosyltransferase activity"/>
    <property type="evidence" value="ECO:0007669"/>
    <property type="project" value="InterPro"/>
</dbReference>
<accession>K1QVS8</accession>
<dbReference type="Gene3D" id="3.40.220.10">
    <property type="entry name" value="Leucine Aminopeptidase, subunit E, domain 1"/>
    <property type="match status" value="4"/>
</dbReference>
<gene>
    <name evidence="7" type="ORF">CGI_10012483</name>
</gene>
<proteinExistence type="predicted"/>
<dbReference type="AlphaFoldDB" id="K1QVS8"/>
<comment type="subcellular location">
    <subcellularLocation>
        <location evidence="1">Nucleus</location>
    </subcellularLocation>
</comment>
<dbReference type="InterPro" id="IPR002589">
    <property type="entry name" value="Macro_dom"/>
</dbReference>
<dbReference type="InterPro" id="IPR028002">
    <property type="entry name" value="Myb_DNA-bind_5"/>
</dbReference>
<evidence type="ECO:0000256" key="3">
    <source>
        <dbReference type="ARBA" id="ARBA00022679"/>
    </source>
</evidence>
<dbReference type="Pfam" id="PF13873">
    <property type="entry name" value="Myb_DNA-bind_5"/>
    <property type="match status" value="1"/>
</dbReference>
<dbReference type="GO" id="GO:0010629">
    <property type="term" value="P:negative regulation of gene expression"/>
    <property type="evidence" value="ECO:0007669"/>
    <property type="project" value="TreeGrafter"/>
</dbReference>
<dbReference type="InParanoid" id="K1QVS8"/>
<dbReference type="EMBL" id="JH815863">
    <property type="protein sequence ID" value="EKC35344.1"/>
    <property type="molecule type" value="Genomic_DNA"/>
</dbReference>
<dbReference type="InterPro" id="IPR012317">
    <property type="entry name" value="Poly(ADP-ribose)pol_cat_dom"/>
</dbReference>
<name>K1QVS8_MAGGI</name>
<dbReference type="Pfam" id="PF01661">
    <property type="entry name" value="Macro"/>
    <property type="match status" value="3"/>
</dbReference>
<keyword evidence="2" id="KW-0328">Glycosyltransferase</keyword>
<keyword evidence="3" id="KW-0808">Transferase</keyword>
<evidence type="ECO:0000256" key="4">
    <source>
        <dbReference type="ARBA" id="ARBA00023027"/>
    </source>
</evidence>
<dbReference type="Pfam" id="PF00644">
    <property type="entry name" value="PARP"/>
    <property type="match status" value="2"/>
</dbReference>
<feature type="domain" description="Macro" evidence="6">
    <location>
        <begin position="607"/>
        <end position="755"/>
    </location>
</feature>
<evidence type="ECO:0000256" key="2">
    <source>
        <dbReference type="ARBA" id="ARBA00022676"/>
    </source>
</evidence>
<sequence>MAELLEVDSGKALKRKWTENEEILLIQNVVEIEGELFGDIKGSGAKRKTVMKKEGWADICGVLNSQFSTVRREPEEIKKKFFNLKQRAKEKIDGIKRSLRKTGGGPPSGPSLTPSEEALMKSLEGRPVSSGLPGGIDTDDIPCTSASLSPPTYEEENKEKQRKSVTYDELMESNLTLDNERLQLEICRIKKETEKLNEEVQLLQTKRLYLQLKMEKEFQLTPVSTIWSTEYDLEYEIVDVIVNSSNCSLNLSQGRASKAMLDAAGDGIQTECRTNYPNGIQDGEIAITSGGQLSCDAIYHGALSKYTCDEDEEVLKYLINASLDQTETDEYQTIAFPALGTGMLGYPTDRVVEIFFSCLEHASTRAQSLEDVFLVIFPKDRDTFKKFLTAAKAKTANSKKRKYGGTRIGNVNVKVVVGEMNKVKADVIVCSGPTDLQLSNQGLSQSLSDVAGPEMQDELNKKYPDGIEYGEFAISKGYNLPCRYVYHGALPKWSTTDPDPSFTMEELIDNCLETADRHNTKAIAFPTLGVGSLLYPVEESAQLMGECIRYFCTNHSGVNIKTIIIVVYRGSSNYADVFEEFKKELSGGPLAASGSHELQALPVTVVSRQSHSEQIGNLTVSLHVGNITEHQVDVIVNSVGSDFSMSSGTAAAIQAAAGPGLLRELEQNYPRGIKEEFVNACLEQANKRNHDSIAFPALGTGYHKFPADVAAGSIVAAINRFSGQQKQQNIKDIRVVLYGGSNDLSTLEKEFKDTISQSSSEYTHSEINEYYFFHATKPDLVDVICGQGLDSRLANERGRLGTGVYGAEEANKSHQYAGCDQQNRYPMFLVRMGLGDIFLTQKEVRFKRPPCKVCTTNVCLNHQELHDSVMANGGAFSHREFVVYDRNQSYPEYLIWYTVLANERGRLGTGVYGAEEANKSHQYAGCDQQNRYPMFLVRMGLGDIFLTQKEVRFKRPPCKVCTTNVCLNHQELHDSVMANGGAFSHREFVVYDRNQSYPEYLIWYTV</sequence>
<dbReference type="GO" id="GO:0003714">
    <property type="term" value="F:transcription corepressor activity"/>
    <property type="evidence" value="ECO:0007669"/>
    <property type="project" value="TreeGrafter"/>
</dbReference>
<dbReference type="InterPro" id="IPR052056">
    <property type="entry name" value="Mono-ARTD/PARP"/>
</dbReference>
<dbReference type="PROSITE" id="PS51154">
    <property type="entry name" value="MACRO"/>
    <property type="match status" value="3"/>
</dbReference>
<dbReference type="SUPFAM" id="SSF56399">
    <property type="entry name" value="ADP-ribosylation"/>
    <property type="match status" value="2"/>
</dbReference>